<evidence type="ECO:0000313" key="2">
    <source>
        <dbReference type="Proteomes" id="UP001589776"/>
    </source>
</evidence>
<reference evidence="1 2" key="1">
    <citation type="submission" date="2024-09" db="EMBL/GenBank/DDBJ databases">
        <authorList>
            <person name="Sun Q."/>
            <person name="Mori K."/>
        </authorList>
    </citation>
    <scope>NUCLEOTIDE SEQUENCE [LARGE SCALE GENOMIC DNA]</scope>
    <source>
        <strain evidence="1 2">CCM 7759</strain>
    </source>
</reference>
<dbReference type="EMBL" id="JBHLWN010000071">
    <property type="protein sequence ID" value="MFC0214265.1"/>
    <property type="molecule type" value="Genomic_DNA"/>
</dbReference>
<accession>A0ABV6DNN9</accession>
<protein>
    <submittedName>
        <fullName evidence="1">Uncharacterized protein</fullName>
    </submittedName>
</protein>
<name>A0ABV6DNN9_9BACL</name>
<sequence length="109" mass="11504">MERLGWKHAAGLAALMLGLSGLIAASLCPWVTEAFAESRIIASFQAMNITDGCGMTRLVGSKKKPFGREVEIVYSCGLMPSPGTTGAEEGRRGAVFVTFLGTVKLPLTV</sequence>
<gene>
    <name evidence="1" type="ORF">ACFFK0_17690</name>
</gene>
<comment type="caution">
    <text evidence="1">The sequence shown here is derived from an EMBL/GenBank/DDBJ whole genome shotgun (WGS) entry which is preliminary data.</text>
</comment>
<proteinExistence type="predicted"/>
<dbReference type="Proteomes" id="UP001589776">
    <property type="component" value="Unassembled WGS sequence"/>
</dbReference>
<evidence type="ECO:0000313" key="1">
    <source>
        <dbReference type="EMBL" id="MFC0214265.1"/>
    </source>
</evidence>
<organism evidence="1 2">
    <name type="scientific">Paenibacillus chartarius</name>
    <dbReference type="NCBI Taxonomy" id="747481"/>
    <lineage>
        <taxon>Bacteria</taxon>
        <taxon>Bacillati</taxon>
        <taxon>Bacillota</taxon>
        <taxon>Bacilli</taxon>
        <taxon>Bacillales</taxon>
        <taxon>Paenibacillaceae</taxon>
        <taxon>Paenibacillus</taxon>
    </lineage>
</organism>
<dbReference type="RefSeq" id="WP_377471622.1">
    <property type="nucleotide sequence ID" value="NZ_JBHLWN010000071.1"/>
</dbReference>
<keyword evidence="2" id="KW-1185">Reference proteome</keyword>